<protein>
    <recommendedName>
        <fullName evidence="3">RRM domain-containing protein</fullName>
    </recommendedName>
</protein>
<sequence length="207" mass="23572">MSAEVGDSADLDEKRLDSSEKVANGSERKSRSRSRSRSRDKEKRRRSGSSSGRSRSRSRSKDRSRSKSRSRSRSRSRDRRRRSRSRSNTYSPQRDDRGRRVVNGRIHISDFGGDVRRRDLEKAFERFGKITDFWMASYPPYYAFITFKHDSDAEEAIRKMNEERVMGHRIRVAYALPRRESGGGGRYGGRHGGGGGGGGGGGRRDYG</sequence>
<dbReference type="Gene3D" id="3.30.70.330">
    <property type="match status" value="1"/>
</dbReference>
<dbReference type="InterPro" id="IPR035979">
    <property type="entry name" value="RBD_domain_sf"/>
</dbReference>
<dbReference type="Pfam" id="PF00076">
    <property type="entry name" value="RRM_1"/>
    <property type="match status" value="1"/>
</dbReference>
<keyword evidence="1" id="KW-0694">RNA-binding</keyword>
<feature type="region of interest" description="Disordered" evidence="2">
    <location>
        <begin position="1"/>
        <end position="101"/>
    </location>
</feature>
<dbReference type="PANTHER" id="PTHR23147">
    <property type="entry name" value="SERINE/ARGININE RICH SPLICING FACTOR"/>
    <property type="match status" value="1"/>
</dbReference>
<dbReference type="InterPro" id="IPR000504">
    <property type="entry name" value="RRM_dom"/>
</dbReference>
<feature type="compositionally biased region" description="Basic and acidic residues" evidence="2">
    <location>
        <begin position="11"/>
        <end position="20"/>
    </location>
</feature>
<dbReference type="AlphaFoldDB" id="A0A2A2JH85"/>
<evidence type="ECO:0000259" key="3">
    <source>
        <dbReference type="PROSITE" id="PS50102"/>
    </source>
</evidence>
<feature type="domain" description="RRM" evidence="3">
    <location>
        <begin position="104"/>
        <end position="177"/>
    </location>
</feature>
<evidence type="ECO:0000313" key="5">
    <source>
        <dbReference type="Proteomes" id="UP000218231"/>
    </source>
</evidence>
<dbReference type="STRING" id="2018661.A0A2A2JH85"/>
<dbReference type="SUPFAM" id="SSF54928">
    <property type="entry name" value="RNA-binding domain, RBD"/>
    <property type="match status" value="1"/>
</dbReference>
<proteinExistence type="predicted"/>
<gene>
    <name evidence="4" type="ORF">WR25_04371</name>
</gene>
<feature type="compositionally biased region" description="Basic residues" evidence="2">
    <location>
        <begin position="66"/>
        <end position="85"/>
    </location>
</feature>
<evidence type="ECO:0000313" key="4">
    <source>
        <dbReference type="EMBL" id="PAV60994.1"/>
    </source>
</evidence>
<comment type="caution">
    <text evidence="4">The sequence shown here is derived from an EMBL/GenBank/DDBJ whole genome shotgun (WGS) entry which is preliminary data.</text>
</comment>
<dbReference type="GO" id="GO:0003723">
    <property type="term" value="F:RNA binding"/>
    <property type="evidence" value="ECO:0007669"/>
    <property type="project" value="UniProtKB-UniRule"/>
</dbReference>
<dbReference type="EMBL" id="LIAE01010440">
    <property type="protein sequence ID" value="PAV60994.1"/>
    <property type="molecule type" value="Genomic_DNA"/>
</dbReference>
<organism evidence="4 5">
    <name type="scientific">Diploscapter pachys</name>
    <dbReference type="NCBI Taxonomy" id="2018661"/>
    <lineage>
        <taxon>Eukaryota</taxon>
        <taxon>Metazoa</taxon>
        <taxon>Ecdysozoa</taxon>
        <taxon>Nematoda</taxon>
        <taxon>Chromadorea</taxon>
        <taxon>Rhabditida</taxon>
        <taxon>Rhabditina</taxon>
        <taxon>Rhabditomorpha</taxon>
        <taxon>Rhabditoidea</taxon>
        <taxon>Rhabditidae</taxon>
        <taxon>Diploscapter</taxon>
    </lineage>
</organism>
<evidence type="ECO:0000256" key="1">
    <source>
        <dbReference type="PROSITE-ProRule" id="PRU00176"/>
    </source>
</evidence>
<dbReference type="PROSITE" id="PS50102">
    <property type="entry name" value="RRM"/>
    <property type="match status" value="1"/>
</dbReference>
<name>A0A2A2JH85_9BILA</name>
<dbReference type="InterPro" id="IPR012677">
    <property type="entry name" value="Nucleotide-bd_a/b_plait_sf"/>
</dbReference>
<evidence type="ECO:0000256" key="2">
    <source>
        <dbReference type="SAM" id="MobiDB-lite"/>
    </source>
</evidence>
<feature type="compositionally biased region" description="Basic residues" evidence="2">
    <location>
        <begin position="30"/>
        <end position="47"/>
    </location>
</feature>
<reference evidence="4 5" key="1">
    <citation type="journal article" date="2017" name="Curr. Biol.">
        <title>Genome architecture and evolution of a unichromosomal asexual nematode.</title>
        <authorList>
            <person name="Fradin H."/>
            <person name="Zegar C."/>
            <person name="Gutwein M."/>
            <person name="Lucas J."/>
            <person name="Kovtun M."/>
            <person name="Corcoran D."/>
            <person name="Baugh L.R."/>
            <person name="Kiontke K."/>
            <person name="Gunsalus K."/>
            <person name="Fitch D.H."/>
            <person name="Piano F."/>
        </authorList>
    </citation>
    <scope>NUCLEOTIDE SEQUENCE [LARGE SCALE GENOMIC DNA]</scope>
    <source>
        <strain evidence="4">PF1309</strain>
    </source>
</reference>
<keyword evidence="5" id="KW-1185">Reference proteome</keyword>
<dbReference type="SMART" id="SM00360">
    <property type="entry name" value="RRM"/>
    <property type="match status" value="1"/>
</dbReference>
<feature type="compositionally biased region" description="Gly residues" evidence="2">
    <location>
        <begin position="182"/>
        <end position="201"/>
    </location>
</feature>
<dbReference type="OrthoDB" id="5970at2759"/>
<dbReference type="InterPro" id="IPR050907">
    <property type="entry name" value="SRSF"/>
</dbReference>
<dbReference type="Proteomes" id="UP000218231">
    <property type="component" value="Unassembled WGS sequence"/>
</dbReference>
<feature type="region of interest" description="Disordered" evidence="2">
    <location>
        <begin position="177"/>
        <end position="207"/>
    </location>
</feature>
<accession>A0A2A2JH85</accession>